<evidence type="ECO:0000256" key="6">
    <source>
        <dbReference type="ARBA" id="ARBA00022807"/>
    </source>
</evidence>
<dbReference type="Proteomes" id="UP001190700">
    <property type="component" value="Unassembled WGS sequence"/>
</dbReference>
<feature type="region of interest" description="Disordered" evidence="7">
    <location>
        <begin position="2765"/>
        <end position="2785"/>
    </location>
</feature>
<evidence type="ECO:0000259" key="9">
    <source>
        <dbReference type="Pfam" id="PF12359"/>
    </source>
</evidence>
<dbReference type="InterPro" id="IPR022099">
    <property type="entry name" value="DUF3638"/>
</dbReference>
<organism evidence="10 11">
    <name type="scientific">Cymbomonas tetramitiformis</name>
    <dbReference type="NCBI Taxonomy" id="36881"/>
    <lineage>
        <taxon>Eukaryota</taxon>
        <taxon>Viridiplantae</taxon>
        <taxon>Chlorophyta</taxon>
        <taxon>Pyramimonadophyceae</taxon>
        <taxon>Pyramimonadales</taxon>
        <taxon>Pyramimonadaceae</taxon>
        <taxon>Cymbomonas</taxon>
    </lineage>
</organism>
<keyword evidence="11" id="KW-1185">Reference proteome</keyword>
<feature type="compositionally biased region" description="Pro residues" evidence="7">
    <location>
        <begin position="160"/>
        <end position="171"/>
    </location>
</feature>
<dbReference type="Pfam" id="PF12340">
    <property type="entry name" value="DUF3638"/>
    <property type="match status" value="1"/>
</dbReference>
<dbReference type="Pfam" id="PF12359">
    <property type="entry name" value="DUF3645"/>
    <property type="match status" value="1"/>
</dbReference>
<name>A0AAE0GWH7_9CHLO</name>
<feature type="region of interest" description="Disordered" evidence="7">
    <location>
        <begin position="3381"/>
        <end position="3410"/>
    </location>
</feature>
<keyword evidence="6" id="KW-0788">Thiol protease</keyword>
<dbReference type="GO" id="GO:0070530">
    <property type="term" value="F:K63-linked polyubiquitin modification-dependent protein binding"/>
    <property type="evidence" value="ECO:0007669"/>
    <property type="project" value="TreeGrafter"/>
</dbReference>
<keyword evidence="4" id="KW-0833">Ubl conjugation pathway</keyword>
<keyword evidence="3" id="KW-0645">Protease</keyword>
<dbReference type="InterPro" id="IPR022105">
    <property type="entry name" value="DUF3645"/>
</dbReference>
<feature type="region of interest" description="Disordered" evidence="7">
    <location>
        <begin position="3480"/>
        <end position="3510"/>
    </location>
</feature>
<evidence type="ECO:0000256" key="1">
    <source>
        <dbReference type="ARBA" id="ARBA00000707"/>
    </source>
</evidence>
<proteinExistence type="predicted"/>
<feature type="region of interest" description="Disordered" evidence="7">
    <location>
        <begin position="510"/>
        <end position="544"/>
    </location>
</feature>
<feature type="compositionally biased region" description="Low complexity" evidence="7">
    <location>
        <begin position="524"/>
        <end position="533"/>
    </location>
</feature>
<feature type="compositionally biased region" description="Low complexity" evidence="7">
    <location>
        <begin position="3389"/>
        <end position="3398"/>
    </location>
</feature>
<feature type="domain" description="DUF3638" evidence="8">
    <location>
        <begin position="2454"/>
        <end position="2686"/>
    </location>
</feature>
<evidence type="ECO:0000256" key="4">
    <source>
        <dbReference type="ARBA" id="ARBA00022786"/>
    </source>
</evidence>
<reference evidence="10 11" key="1">
    <citation type="journal article" date="2015" name="Genome Biol. Evol.">
        <title>Comparative Genomics of a Bacterivorous Green Alga Reveals Evolutionary Causalities and Consequences of Phago-Mixotrophic Mode of Nutrition.</title>
        <authorList>
            <person name="Burns J.A."/>
            <person name="Paasch A."/>
            <person name="Narechania A."/>
            <person name="Kim E."/>
        </authorList>
    </citation>
    <scope>NUCLEOTIDE SEQUENCE [LARGE SCALE GENOMIC DNA]</scope>
    <source>
        <strain evidence="10 11">PLY_AMNH</strain>
    </source>
</reference>
<evidence type="ECO:0000259" key="8">
    <source>
        <dbReference type="Pfam" id="PF12340"/>
    </source>
</evidence>
<evidence type="ECO:0000256" key="7">
    <source>
        <dbReference type="SAM" id="MobiDB-lite"/>
    </source>
</evidence>
<dbReference type="GO" id="GO:0004843">
    <property type="term" value="F:cysteine-type deubiquitinase activity"/>
    <property type="evidence" value="ECO:0007669"/>
    <property type="project" value="UniProtKB-EC"/>
</dbReference>
<protein>
    <recommendedName>
        <fullName evidence="2">ubiquitinyl hydrolase 1</fullName>
        <ecNumber evidence="2">3.4.19.12</ecNumber>
    </recommendedName>
</protein>
<feature type="compositionally biased region" description="Basic and acidic residues" evidence="7">
    <location>
        <begin position="2776"/>
        <end position="2785"/>
    </location>
</feature>
<dbReference type="GO" id="GO:0071947">
    <property type="term" value="P:protein deubiquitination involved in ubiquitin-dependent protein catabolic process"/>
    <property type="evidence" value="ECO:0007669"/>
    <property type="project" value="TreeGrafter"/>
</dbReference>
<evidence type="ECO:0000313" key="11">
    <source>
        <dbReference type="Proteomes" id="UP001190700"/>
    </source>
</evidence>
<dbReference type="InterPro" id="IPR027417">
    <property type="entry name" value="P-loop_NTPase"/>
</dbReference>
<dbReference type="EMBL" id="LGRX02001738">
    <property type="protein sequence ID" value="KAK3285622.1"/>
    <property type="molecule type" value="Genomic_DNA"/>
</dbReference>
<keyword evidence="5" id="KW-0378">Hydrolase</keyword>
<feature type="compositionally biased region" description="Basic and acidic residues" evidence="7">
    <location>
        <begin position="510"/>
        <end position="519"/>
    </location>
</feature>
<dbReference type="GO" id="GO:0005634">
    <property type="term" value="C:nucleus"/>
    <property type="evidence" value="ECO:0007669"/>
    <property type="project" value="TreeGrafter"/>
</dbReference>
<dbReference type="PANTHER" id="PTHR13367:SF28">
    <property type="entry name" value="UBIQUITIN THIOESTERASE ZRANB1"/>
    <property type="match status" value="1"/>
</dbReference>
<feature type="compositionally biased region" description="Pro residues" evidence="7">
    <location>
        <begin position="78"/>
        <end position="133"/>
    </location>
</feature>
<evidence type="ECO:0000256" key="5">
    <source>
        <dbReference type="ARBA" id="ARBA00022801"/>
    </source>
</evidence>
<evidence type="ECO:0000256" key="2">
    <source>
        <dbReference type="ARBA" id="ARBA00012759"/>
    </source>
</evidence>
<dbReference type="PANTHER" id="PTHR13367">
    <property type="entry name" value="UBIQUITIN THIOESTERASE"/>
    <property type="match status" value="1"/>
</dbReference>
<dbReference type="InterPro" id="IPR051346">
    <property type="entry name" value="OTU_Deubiquitinase"/>
</dbReference>
<sequence>MGLLWAALLKVKGGWGRRQELGSNSRIELLFAASRRCFASRWKTPNGALRQHCRGRLHRLWGPYFVSHNRQAGAPTGPLAPPPSPVDAPRPPPPPPPSGGAAGPLPPPPPPGKLGGPPPSPLVKPPGPPPPPGLTKGALAARPAATRSVTLFPEPDRVVPEPPTRLPPAALPPRLELPGRNPLASSPAALTPTTLRWASACALLGLPTEPTSCSEAVALLDSACRAAMTGMVTCGFGVGTCHAVAAALDVVRKTGERATATAAALKDAAEAPAKGAALERVALEWVAEAAALDSGDGVICWPLGSASGAAVLILEREVSDAFFSVTLCGGEGVEYHPQANASSGHKVKAALALRFGGIRRELLLEPVLVYTLLRLAYLPDPAHSYRVLYEVLLPHLLQDKCGFGEAYDASQCVLESIPLDAQGSWERVLCHSAFRCLLRRNGVAASTLKTLWLGVRHHLVVHFRTDPTVEGRHVSLEANRAMCAAAARALGKGLIPPEVAAAVAELADSVERTEEERSGGGRRPGAANATGATMPAVPPAPHGPRLSALLARRASPSLEVEGSAAESALRRPISAATDSAGCAEALAAALEACANLRRGALDEPRSSDVSAVLDAHQIVALIAELCTDKLPPPEPPGEPAMPRITTCPWAGARGALGEEGALGVLRQLRLLAANLLAVVFSLVADKELGMCAAVCCSTLFACADAVARGGVRERREGGVSCPLATLLGASQGRFRLCPESLCGRTFAGITAVLHPTLQLLVLRDNVLAYWSAVDGPEQAPLWDWMEFLGTVATTCGAMHRFALGLTAGPAAGEEVDGETSVLRATRTLAGEWEASPGGAVLRDLSLLACVALHKPATTPMVSTYWLQPYDLMPRWSVSESRGGAQLNVCILRDCDGTTRLGRENPILQPGNAWRSDVDVSDFALLPSPAETAVPTRGGLGAKDRRSRGVSRARQVSEHEVLYARNLPDFGMQLGPEEAEVLLTALTAPYLRLPIILQFLAEGRAAVLGHGKFRRLLCAISLEPGPWHPAGRAPARMTVPCEGGAEALGTPLGYLEQEVRQDPNAMAAMTVAILDELCELFSSSELQAEVEPNCMALWDTSTSSDPDSENALGGSTQAALLAAMALVARVERCARGLPAQAGAEAAALCAGARLRATGALQSKLDAALAKRSAAVPLATLQMVAAMLEAWQGAPDSDIVAHSGLLLGCAALLRVWLRQAYTGSARPDALASVPFVGWARGALHLGSRISTALAHMPGGGARDAVLTAAATLALTGACPDLHGAWAACGAAEWSLEGVRVAPLASVVAEHGKVYSVIPQRVSGHSTFAELFPQGGSHKPQPTECTVLHAGGAPVGVARKPEPVVKVRYGGATYVLQIHDETRREVDAGEGPQEGEDGTVDYNGEVWRRSAAVGVIAEQLARHVAAPAQTWWAPAALPSRRFLVRDPAGWLLVRFSSEMTWHASRLVPWFGEAHEVVVFTSHDRWCTAGLPLPLADGAARHERFPVGARFEPPCALGRSCTVPTSGPGEDWGLTAFRSRGSGDAAAWDHFVPSWKLRGVLPAALLESHRFWRPHLADALLGEPRRAEGGASEQWVHVDLRTSEVTRSIDGVPSRLLDMAAASEGTPLGQLAAVLTRAESLAQVLVWGQRGPSGDSWSPVLVEMPRLHTELRPRSTASGQISSRLYLKDDPALYLAGTASSTPPFGAMRRIPVPWGLSLTDGRDRWVLLVPNVRPCPRGHHPATRCVDHDDGGAARAGAVARPFYLYPVQDADVVPPSVAAALYLFTLRLHEGRHAEASALVHLCATTVPYTVEEAWCASLVGTTVVDTHPASAACRLALYEALLQNGTKPNWDFLDDAWRYLQGHRHVPPSCLLDPDTERNALKGVMAMAVGRGGYGVHRRAPVLGDGEPPKPVGREMHLVRTRVQALRGVPDAALAPPVPWSAGGGWQRLGLHLADDLHDCLRGLLGTQLQEKSEMCWQMRLQGPVVQSALGGGDLGALIDVIAGARPDAAMHAGFLSALAAQSGELPVGLAGLATSRSGVAFADLAARWIYLIAQPLQGPPKKETPGVVLNIFGKELEQDAAMVRESSKSSWTMWPKQWFLALRALSALPQPPYPPTAQVLGGVDPRRSGIDRHKGNMYNWLCVLLLAAYDAASSAAWARRFAPAEPRLLWGGVSNGGYGAATLASRRFAPTDSLCSERLCEGAEALGVHPLAPVWRQWMHGALAADLDTPEAPGRAASSRLPFSVDRSDPEMATAAASDKLQRLTQSVRAYRSRHQSPDVPAVFGDLTTGDTEAAAAHLDATILMLETLKDADATALEEALNRLAEIARAQYSGNPSEHLALRLAVHAGIAPELDLECAVLALASSCGEADLLAAFPRVDAAAALDLAAHILMLQSRRRQVGGALSQALGLQAMLRGALVLDGFEARQAAGQLSEVLRSRRFHALHVAGGIVYDPRMLIFEHGAGMLLRKPQVALLREVERRIQRGESQIHQMIMGAGKTTVITPLLVFMVASRCLVTVTLPAALVSMARGCLSVLARLRKRTFVVDFTRSCPSGVDAEARARALRVLLERARVRQSPVLTTPQALKSLVLHYIEQQGIVSGGLPDVEVEDAAAEMANPAAGRAAAVCRELRRCLVLLKQGLLIMDEADVLFHPLKSELNFPVGQIVPLPYAEARVRATFRLLGAVLDGECAAVTRGIEATVAAREMLMVPHLLLVDRGGYARLVPALAAWMWEWLKTEMQREETGLVPREPVCCTASSCLNDDHPAESGAGRAPGRGDEGRGEGPRGIEFWCSAEWPSEAWWGGEVSPPAVVKAVEIDFKRTSSFVLNSGKSMVPDETEVELSGDGGATWPFVSHGGQVWADQTMIIRLTIPSTFRATHFRLRLRGKAQWFAIRNCQLLVEPETATSALPRDADAVGYLAGELAIDFGTVSTRAAGLMTIVHALIHSLLPHALSKVYRVDYGLLQQRDRPSPDGPKRRLLTAVPFTGKDSPSPAAEFAHPDVLILLTALAYRHDGLRETDTVSLVCQLKSALLLEGGAAQQRPSVALFHRWLTDACSARTEKVRIPLQVLDLGDAWQAEAIHRTLRNHGPAQQHYLARCVLPGCLRAHESRLGASGEELGDSAVFGVRLAYTGTPNNLLPKAMGGCHYEEMTDGRMLDTLSSREHVILERVTGGWDPLSLLRRIAAHDPPFCALIDPGALIVGLSNQEVAQALLDARVAGSRLHGVVFLGEGDRRLILLVDGRVVPLEEAGVAPHLRFTFFDQLHTVGMDIPQPLTGRAAVLIGKDMRLRDYTQACWRMRGIGVGQVIHTVVVDEVARLVERVAQTDNQAADVLAWLTRNEVLSERLQASRLKMIQGRTEERRPAFAALLRGSGVTPEHVTPYLTSRAPAAPSPASSHDTGNTSQEMDAEVEVEKEVEVENFEIVVKPQSQHWAIDSHPVEPWTLDALEADVESGPFWRLHGFKPPHFDGKPPPFPMSLAISRNHTPPSLGGREAEGDGQPSEPRKPSSALVRLKNIRIVMVWTPRSGDGRRVAALILREAETLRWLIHRDEGRTVLPSNSLSLWDVVTGTCLAGDRGGAGPPTMAEIAALRFFNCDVWMDLPLAAELKACVLENMAADEVRSFLYHMMASRRRDWAGAEQGLENSPVGKALLL</sequence>
<feature type="region of interest" description="Disordered" evidence="7">
    <location>
        <begin position="69"/>
        <end position="171"/>
    </location>
</feature>
<gene>
    <name evidence="10" type="ORF">CYMTET_6782</name>
</gene>
<evidence type="ECO:0000256" key="3">
    <source>
        <dbReference type="ARBA" id="ARBA00022670"/>
    </source>
</evidence>
<accession>A0AAE0GWH7</accession>
<dbReference type="EC" id="3.4.19.12" evidence="2"/>
<dbReference type="SUPFAM" id="SSF52540">
    <property type="entry name" value="P-loop containing nucleoside triphosphate hydrolases"/>
    <property type="match status" value="1"/>
</dbReference>
<dbReference type="GO" id="GO:0005737">
    <property type="term" value="C:cytoplasm"/>
    <property type="evidence" value="ECO:0007669"/>
    <property type="project" value="TreeGrafter"/>
</dbReference>
<comment type="catalytic activity">
    <reaction evidence="1">
        <text>Thiol-dependent hydrolysis of ester, thioester, amide, peptide and isopeptide bonds formed by the C-terminal Gly of ubiquitin (a 76-residue protein attached to proteins as an intracellular targeting signal).</text>
        <dbReference type="EC" id="3.4.19.12"/>
    </reaction>
</comment>
<feature type="domain" description="DUF3645" evidence="9">
    <location>
        <begin position="2977"/>
        <end position="3008"/>
    </location>
</feature>
<evidence type="ECO:0000313" key="10">
    <source>
        <dbReference type="EMBL" id="KAK3285622.1"/>
    </source>
</evidence>
<comment type="caution">
    <text evidence="10">The sequence shown here is derived from an EMBL/GenBank/DDBJ whole genome shotgun (WGS) entry which is preliminary data.</text>
</comment>